<name>A0A5D9D8J1_HALER</name>
<dbReference type="Gene3D" id="3.40.710.10">
    <property type="entry name" value="DD-peptidase/beta-lactamase superfamily"/>
    <property type="match status" value="1"/>
</dbReference>
<organism evidence="3 4">
    <name type="scientific">Halomonas eurihalina</name>
    <dbReference type="NCBI Taxonomy" id="42566"/>
    <lineage>
        <taxon>Bacteria</taxon>
        <taxon>Pseudomonadati</taxon>
        <taxon>Pseudomonadota</taxon>
        <taxon>Gammaproteobacteria</taxon>
        <taxon>Oceanospirillales</taxon>
        <taxon>Halomonadaceae</taxon>
        <taxon>Halomonas</taxon>
    </lineage>
</organism>
<proteinExistence type="predicted"/>
<sequence>MSSAGRRSLRSGCGRARPDHRRAWSDNAAANAQIESVGGPEAVTAFLRSIGDDTTRMDRIEPDLNTHDHEGHERGTTTPLAMMMTLLNLLLGDALTPS</sequence>
<gene>
    <name evidence="3" type="ORF">FZZ93_07460</name>
</gene>
<feature type="region of interest" description="Disordered" evidence="1">
    <location>
        <begin position="1"/>
        <end position="23"/>
    </location>
</feature>
<dbReference type="AlphaFoldDB" id="A0A5D9D8J1"/>
<feature type="domain" description="Beta-lactamase class A catalytic" evidence="2">
    <location>
        <begin position="24"/>
        <end position="97"/>
    </location>
</feature>
<dbReference type="Proteomes" id="UP000324260">
    <property type="component" value="Unassembled WGS sequence"/>
</dbReference>
<dbReference type="InterPro" id="IPR012338">
    <property type="entry name" value="Beta-lactam/transpept-like"/>
</dbReference>
<dbReference type="SUPFAM" id="SSF56601">
    <property type="entry name" value="beta-lactamase/transpeptidase-like"/>
    <property type="match status" value="1"/>
</dbReference>
<comment type="caution">
    <text evidence="3">The sequence shown here is derived from an EMBL/GenBank/DDBJ whole genome shotgun (WGS) entry which is preliminary data.</text>
</comment>
<dbReference type="OrthoDB" id="9784149at2"/>
<dbReference type="GO" id="GO:0030655">
    <property type="term" value="P:beta-lactam antibiotic catabolic process"/>
    <property type="evidence" value="ECO:0007669"/>
    <property type="project" value="InterPro"/>
</dbReference>
<dbReference type="Pfam" id="PF13354">
    <property type="entry name" value="Beta-lactamase2"/>
    <property type="match status" value="1"/>
</dbReference>
<evidence type="ECO:0000313" key="4">
    <source>
        <dbReference type="Proteomes" id="UP000324260"/>
    </source>
</evidence>
<evidence type="ECO:0000259" key="2">
    <source>
        <dbReference type="Pfam" id="PF13354"/>
    </source>
</evidence>
<dbReference type="EMBL" id="VTPU01000006">
    <property type="protein sequence ID" value="TZG40077.1"/>
    <property type="molecule type" value="Genomic_DNA"/>
</dbReference>
<dbReference type="GO" id="GO:0008800">
    <property type="term" value="F:beta-lactamase activity"/>
    <property type="evidence" value="ECO:0007669"/>
    <property type="project" value="InterPro"/>
</dbReference>
<dbReference type="InterPro" id="IPR045155">
    <property type="entry name" value="Beta-lactam_cat"/>
</dbReference>
<reference evidence="3 4" key="1">
    <citation type="submission" date="2019-08" db="EMBL/GenBank/DDBJ databases">
        <title>Draft Genome Sequence of Halomonas eurihalina Isolated from Preserved Hide-surface.</title>
        <authorList>
            <person name="Hussain S.A."/>
            <person name="Xu A."/>
            <person name="Sarker M."/>
            <person name="Sommers C."/>
        </authorList>
    </citation>
    <scope>NUCLEOTIDE SEQUENCE [LARGE SCALE GENOMIC DNA]</scope>
    <source>
        <strain evidence="3 4">MS1</strain>
    </source>
</reference>
<evidence type="ECO:0000256" key="1">
    <source>
        <dbReference type="SAM" id="MobiDB-lite"/>
    </source>
</evidence>
<evidence type="ECO:0000313" key="3">
    <source>
        <dbReference type="EMBL" id="TZG40077.1"/>
    </source>
</evidence>
<keyword evidence="4" id="KW-1185">Reference proteome</keyword>
<protein>
    <recommendedName>
        <fullName evidence="2">Beta-lactamase class A catalytic domain-containing protein</fullName>
    </recommendedName>
</protein>
<accession>A0A5D9D8J1</accession>